<keyword evidence="8" id="KW-1185">Reference proteome</keyword>
<dbReference type="Gene3D" id="1.10.10.10">
    <property type="entry name" value="Winged helix-like DNA-binding domain superfamily/Winged helix DNA-binding domain"/>
    <property type="match status" value="1"/>
</dbReference>
<dbReference type="GO" id="GO:0003677">
    <property type="term" value="F:DNA binding"/>
    <property type="evidence" value="ECO:0007669"/>
    <property type="project" value="UniProtKB-KW"/>
</dbReference>
<dbReference type="PROSITE" id="PS50949">
    <property type="entry name" value="HTH_GNTR"/>
    <property type="match status" value="1"/>
</dbReference>
<evidence type="ECO:0000256" key="1">
    <source>
        <dbReference type="ARBA" id="ARBA00005384"/>
    </source>
</evidence>
<dbReference type="GO" id="GO:0008483">
    <property type="term" value="F:transaminase activity"/>
    <property type="evidence" value="ECO:0007669"/>
    <property type="project" value="UniProtKB-KW"/>
</dbReference>
<dbReference type="OrthoDB" id="9808770at2"/>
<dbReference type="InterPro" id="IPR051446">
    <property type="entry name" value="HTH_trans_reg/aminotransferase"/>
</dbReference>
<keyword evidence="2" id="KW-0663">Pyridoxal phosphate</keyword>
<dbReference type="CDD" id="cd07377">
    <property type="entry name" value="WHTH_GntR"/>
    <property type="match status" value="1"/>
</dbReference>
<dbReference type="Pfam" id="PF00392">
    <property type="entry name" value="GntR"/>
    <property type="match status" value="1"/>
</dbReference>
<dbReference type="SMART" id="SM00345">
    <property type="entry name" value="HTH_GNTR"/>
    <property type="match status" value="1"/>
</dbReference>
<dbReference type="AlphaFoldDB" id="A0A3N9U2M0"/>
<dbReference type="PANTHER" id="PTHR46577">
    <property type="entry name" value="HTH-TYPE TRANSCRIPTIONAL REGULATORY PROTEIN GABR"/>
    <property type="match status" value="1"/>
</dbReference>
<accession>A0A3N9U2M0</accession>
<evidence type="ECO:0000256" key="4">
    <source>
        <dbReference type="ARBA" id="ARBA00023125"/>
    </source>
</evidence>
<protein>
    <submittedName>
        <fullName evidence="7">PLP-dependent aminotransferase family protein</fullName>
    </submittedName>
</protein>
<keyword evidence="4" id="KW-0238">DNA-binding</keyword>
<dbReference type="InterPro" id="IPR004839">
    <property type="entry name" value="Aminotransferase_I/II_large"/>
</dbReference>
<organism evidence="7 8">
    <name type="scientific">Vibrio viridaestus</name>
    <dbReference type="NCBI Taxonomy" id="2487322"/>
    <lineage>
        <taxon>Bacteria</taxon>
        <taxon>Pseudomonadati</taxon>
        <taxon>Pseudomonadota</taxon>
        <taxon>Gammaproteobacteria</taxon>
        <taxon>Vibrionales</taxon>
        <taxon>Vibrionaceae</taxon>
        <taxon>Vibrio</taxon>
    </lineage>
</organism>
<dbReference type="CDD" id="cd00609">
    <property type="entry name" value="AAT_like"/>
    <property type="match status" value="1"/>
</dbReference>
<evidence type="ECO:0000256" key="5">
    <source>
        <dbReference type="ARBA" id="ARBA00023163"/>
    </source>
</evidence>
<evidence type="ECO:0000256" key="2">
    <source>
        <dbReference type="ARBA" id="ARBA00022898"/>
    </source>
</evidence>
<dbReference type="InterPro" id="IPR015421">
    <property type="entry name" value="PyrdxlP-dep_Trfase_major"/>
</dbReference>
<sequence>MLSHYIHINHNDDRTLQDQIKSSIAKAIFDGFIPKENSLVSSRKLAQDLNVSRNTILRVYEQLTEDGILVSVERKGYFVNPNLEISAPKAAEQSKPYVHTSLDWSRYLNAEHATSAYVAKDLKHYKYLFVGGMVDEDLFPVIEWRKCSIQSLNRSNHQLWTSNNSDYQDLIEQIRTRVLTKRGIFVNSDQIAITHGCQNSLYYLSKLLINKKTTVALENPGYPEAHHQFQARKAKILPIDVDQKGMIIDDRLQDAQIVYTTPSNHFPTTVRLSSERRKRLIESAEQNDLLIIEDDFEHDVNFMENTAPPLRGEYPSDRIIYISSFTSTIAPGLRIGYIVASPPLISQIKRMQLRSHSLPPKNNCQTLALFLSLGYYDALMQKMLKRYREKWLTIEKAMNYYFPQSGVTPSLAGTAFWINYKEGFDSEKLEQLAEQAGILINSGAQYYYEHNQSSSFRLSFQSIKNDKIREGIALLSSLAKKVMPIERLEECQAPALDSNEIKELLTDKTMLTKDCFNIPYRISFQPDGKMTGLSDRPNDEDEGYWWVENNQFVYQWRNWQFADIRRITIVVDDGKLKRFDEEGFYIGDATFL</sequence>
<evidence type="ECO:0000259" key="6">
    <source>
        <dbReference type="PROSITE" id="PS50949"/>
    </source>
</evidence>
<dbReference type="InterPro" id="IPR000524">
    <property type="entry name" value="Tscrpt_reg_HTH_GntR"/>
</dbReference>
<dbReference type="Gene3D" id="3.40.640.10">
    <property type="entry name" value="Type I PLP-dependent aspartate aminotransferase-like (Major domain)"/>
    <property type="match status" value="1"/>
</dbReference>
<comment type="caution">
    <text evidence="7">The sequence shown here is derived from an EMBL/GenBank/DDBJ whole genome shotgun (WGS) entry which is preliminary data.</text>
</comment>
<comment type="similarity">
    <text evidence="1">In the C-terminal section; belongs to the class-I pyridoxal-phosphate-dependent aminotransferase family.</text>
</comment>
<dbReference type="GO" id="GO:0030170">
    <property type="term" value="F:pyridoxal phosphate binding"/>
    <property type="evidence" value="ECO:0007669"/>
    <property type="project" value="InterPro"/>
</dbReference>
<dbReference type="SUPFAM" id="SSF46785">
    <property type="entry name" value="Winged helix' DNA-binding domain"/>
    <property type="match status" value="1"/>
</dbReference>
<keyword evidence="7" id="KW-0808">Transferase</keyword>
<dbReference type="Proteomes" id="UP000281112">
    <property type="component" value="Unassembled WGS sequence"/>
</dbReference>
<keyword evidence="5" id="KW-0804">Transcription</keyword>
<reference evidence="7 8" key="1">
    <citation type="submission" date="2018-11" db="EMBL/GenBank/DDBJ databases">
        <title>Vibrio LJC006 sp. nov., isolated from seawater during the bloom of the enteromorpha.</title>
        <authorList>
            <person name="Liang J."/>
        </authorList>
    </citation>
    <scope>NUCLEOTIDE SEQUENCE [LARGE SCALE GENOMIC DNA]</scope>
    <source>
        <strain evidence="7 8">LJC006</strain>
    </source>
</reference>
<dbReference type="PANTHER" id="PTHR46577:SF1">
    <property type="entry name" value="HTH-TYPE TRANSCRIPTIONAL REGULATORY PROTEIN GABR"/>
    <property type="match status" value="1"/>
</dbReference>
<proteinExistence type="inferred from homology"/>
<dbReference type="Pfam" id="PF00155">
    <property type="entry name" value="Aminotran_1_2"/>
    <property type="match status" value="1"/>
</dbReference>
<dbReference type="GO" id="GO:0003700">
    <property type="term" value="F:DNA-binding transcription factor activity"/>
    <property type="evidence" value="ECO:0007669"/>
    <property type="project" value="InterPro"/>
</dbReference>
<name>A0A3N9U2M0_9VIBR</name>
<dbReference type="InterPro" id="IPR036390">
    <property type="entry name" value="WH_DNA-bd_sf"/>
</dbReference>
<keyword evidence="3" id="KW-0805">Transcription regulation</keyword>
<dbReference type="RefSeq" id="WP_124935871.1">
    <property type="nucleotide sequence ID" value="NZ_RJVQ01000002.1"/>
</dbReference>
<gene>
    <name evidence="7" type="ORF">EES38_03855</name>
</gene>
<dbReference type="SUPFAM" id="SSF53383">
    <property type="entry name" value="PLP-dependent transferases"/>
    <property type="match status" value="1"/>
</dbReference>
<keyword evidence="7" id="KW-0032">Aminotransferase</keyword>
<feature type="domain" description="HTH gntR-type" evidence="6">
    <location>
        <begin position="14"/>
        <end position="82"/>
    </location>
</feature>
<evidence type="ECO:0000313" key="7">
    <source>
        <dbReference type="EMBL" id="RQW63752.1"/>
    </source>
</evidence>
<dbReference type="EMBL" id="RJVQ01000002">
    <property type="protein sequence ID" value="RQW63752.1"/>
    <property type="molecule type" value="Genomic_DNA"/>
</dbReference>
<dbReference type="InterPro" id="IPR015424">
    <property type="entry name" value="PyrdxlP-dep_Trfase"/>
</dbReference>
<dbReference type="InterPro" id="IPR036388">
    <property type="entry name" value="WH-like_DNA-bd_sf"/>
</dbReference>
<evidence type="ECO:0000256" key="3">
    <source>
        <dbReference type="ARBA" id="ARBA00023015"/>
    </source>
</evidence>
<evidence type="ECO:0000313" key="8">
    <source>
        <dbReference type="Proteomes" id="UP000281112"/>
    </source>
</evidence>